<dbReference type="GO" id="GO:0140042">
    <property type="term" value="P:lipid droplet formation"/>
    <property type="evidence" value="ECO:0007669"/>
    <property type="project" value="TreeGrafter"/>
</dbReference>
<organism evidence="6 7">
    <name type="scientific">Glossina austeni</name>
    <name type="common">Savannah tsetse fly</name>
    <dbReference type="NCBI Taxonomy" id="7395"/>
    <lineage>
        <taxon>Eukaryota</taxon>
        <taxon>Metazoa</taxon>
        <taxon>Ecdysozoa</taxon>
        <taxon>Arthropoda</taxon>
        <taxon>Hexapoda</taxon>
        <taxon>Insecta</taxon>
        <taxon>Pterygota</taxon>
        <taxon>Neoptera</taxon>
        <taxon>Endopterygota</taxon>
        <taxon>Diptera</taxon>
        <taxon>Brachycera</taxon>
        <taxon>Muscomorpha</taxon>
        <taxon>Hippoboscoidea</taxon>
        <taxon>Glossinidae</taxon>
        <taxon>Glossina</taxon>
    </lineage>
</organism>
<dbReference type="CDD" id="cd15734">
    <property type="entry name" value="FYVE_ZFYV1"/>
    <property type="match status" value="1"/>
</dbReference>
<dbReference type="InterPro" id="IPR013083">
    <property type="entry name" value="Znf_RING/FYVE/PHD"/>
</dbReference>
<feature type="domain" description="FYVE-type" evidence="5">
    <location>
        <begin position="465"/>
        <end position="526"/>
    </location>
</feature>
<evidence type="ECO:0000256" key="3">
    <source>
        <dbReference type="ARBA" id="ARBA00022833"/>
    </source>
</evidence>
<dbReference type="GO" id="GO:0043325">
    <property type="term" value="F:phosphatidylinositol-3,4-bisphosphate binding"/>
    <property type="evidence" value="ECO:0007669"/>
    <property type="project" value="TreeGrafter"/>
</dbReference>
<dbReference type="InterPro" id="IPR011011">
    <property type="entry name" value="Znf_FYVE_PHD"/>
</dbReference>
<evidence type="ECO:0000313" key="7">
    <source>
        <dbReference type="Proteomes" id="UP000078200"/>
    </source>
</evidence>
<dbReference type="GO" id="GO:0032266">
    <property type="term" value="F:phosphatidylinositol-3-phosphate binding"/>
    <property type="evidence" value="ECO:0007669"/>
    <property type="project" value="TreeGrafter"/>
</dbReference>
<feature type="domain" description="FYVE-type" evidence="5">
    <location>
        <begin position="596"/>
        <end position="679"/>
    </location>
</feature>
<evidence type="ECO:0000256" key="1">
    <source>
        <dbReference type="ARBA" id="ARBA00022723"/>
    </source>
</evidence>
<dbReference type="Gene3D" id="3.40.50.300">
    <property type="entry name" value="P-loop containing nucleotide triphosphate hydrolases"/>
    <property type="match status" value="1"/>
</dbReference>
<name>A0A1A9UPH6_GLOAU</name>
<dbReference type="VEuPathDB" id="VectorBase:GAUT011231"/>
<keyword evidence="2 4" id="KW-0863">Zinc-finger</keyword>
<dbReference type="InterPro" id="IPR042427">
    <property type="entry name" value="ZFYV1"/>
</dbReference>
<dbReference type="GO" id="GO:0005545">
    <property type="term" value="F:1-phosphatidylinositol binding"/>
    <property type="evidence" value="ECO:0007669"/>
    <property type="project" value="TreeGrafter"/>
</dbReference>
<dbReference type="GO" id="GO:0008270">
    <property type="term" value="F:zinc ion binding"/>
    <property type="evidence" value="ECO:0007669"/>
    <property type="project" value="UniProtKB-KW"/>
</dbReference>
<accession>A0A1A9UPH6</accession>
<protein>
    <recommendedName>
        <fullName evidence="5">FYVE-type domain-containing protein</fullName>
    </recommendedName>
</protein>
<dbReference type="PANTHER" id="PTHR46624">
    <property type="entry name" value="AGAP002036-PA"/>
    <property type="match status" value="1"/>
</dbReference>
<reference evidence="6" key="1">
    <citation type="submission" date="2020-05" db="UniProtKB">
        <authorList>
            <consortium name="EnsemblMetazoa"/>
        </authorList>
    </citation>
    <scope>IDENTIFICATION</scope>
    <source>
        <strain evidence="6">TTRI</strain>
    </source>
</reference>
<dbReference type="STRING" id="7395.A0A1A9UPH6"/>
<dbReference type="AlphaFoldDB" id="A0A1A9UPH6"/>
<evidence type="ECO:0000259" key="5">
    <source>
        <dbReference type="PROSITE" id="PS50178"/>
    </source>
</evidence>
<evidence type="ECO:0000256" key="2">
    <source>
        <dbReference type="ARBA" id="ARBA00022771"/>
    </source>
</evidence>
<dbReference type="EnsemblMetazoa" id="GAUT011231-RA">
    <property type="protein sequence ID" value="GAUT011231-PA"/>
    <property type="gene ID" value="GAUT011231"/>
</dbReference>
<dbReference type="InterPro" id="IPR027417">
    <property type="entry name" value="P-loop_NTPase"/>
</dbReference>
<dbReference type="PANTHER" id="PTHR46624:SF4">
    <property type="entry name" value="FYVE-TYPE DOMAIN-CONTAINING PROTEIN"/>
    <property type="match status" value="1"/>
</dbReference>
<dbReference type="SMART" id="SM00064">
    <property type="entry name" value="FYVE"/>
    <property type="match status" value="2"/>
</dbReference>
<dbReference type="GO" id="GO:0005811">
    <property type="term" value="C:lipid droplet"/>
    <property type="evidence" value="ECO:0007669"/>
    <property type="project" value="TreeGrafter"/>
</dbReference>
<dbReference type="InterPro" id="IPR017455">
    <property type="entry name" value="Znf_FYVE-rel"/>
</dbReference>
<dbReference type="Proteomes" id="UP000078200">
    <property type="component" value="Unassembled WGS sequence"/>
</dbReference>
<dbReference type="Gene3D" id="3.30.40.10">
    <property type="entry name" value="Zinc/RING finger domain, C3HC4 (zinc finger)"/>
    <property type="match status" value="2"/>
</dbReference>
<keyword evidence="7" id="KW-1185">Reference proteome</keyword>
<keyword evidence="3" id="KW-0862">Zinc</keyword>
<sequence length="698" mass="78646">MAFMRSLSEEDGLKPDVVCDADFKSINFNNSDYDSLDHSTGQSFLLLDANEHLHIATPELFCKKLKCPDTVKIKVVSIFGNTGDGKSHTMNHALFKGEEVFKTSPEQKSCTLGVYAAIQEDLGVLCLDTEGLLSTSSRNTKRMRMLLKILAISDIVIYRTRSERLHSDMYEFLGTASKAFCLHFSQALQSMSIPGATNLGPAVIIFHETKHTNPLENSVEESAEEKLRDCFNRFNYDIKAFSSLRYVGIQTSITETTDYNKLIAALRMELENTTVRSPRQPSVIFKAIRALNKKFAGEIIEKSINPFPEQYFTCPIYCDSCNRRCQRSMGHDGDNHLNSQPCQHQHQFENKVDICKSCYNNGREVVVIRKETWTYIIIDCPHCGEIARNWKYWGSATDSSAVRSQTIHVWKDENVIAKGPIHSGQIMLDRVNYVYEAISNISSQPAGALKEWCADKVAPKYWKPNHEIINCSSCKKNFEKYGIRKHHCRGCGKGFCDACTQNRMPVPSRKWNEPVRVCNDCRQQLLKHPDKVPHNCNPSNDDTNLGIVQLSPEADVTARKCGETLYNTVTKVASVALECTKEIIKDSARPDYWIPDVEALQCSICKVPFGTAEELVSVHLNNNTLSPERMFTGGDCRRHHCRKCGQGICSNCSQSRQAVPERGWFDEVRVCDSCANDKLLTTCNLTNGTTGDIKSKTD</sequence>
<proteinExistence type="predicted"/>
<dbReference type="GO" id="GO:0005547">
    <property type="term" value="F:phosphatidylinositol-3,4,5-trisphosphate binding"/>
    <property type="evidence" value="ECO:0007669"/>
    <property type="project" value="TreeGrafter"/>
</dbReference>
<dbReference type="Pfam" id="PF01363">
    <property type="entry name" value="FYVE"/>
    <property type="match status" value="2"/>
</dbReference>
<keyword evidence="1" id="KW-0479">Metal-binding</keyword>
<dbReference type="InterPro" id="IPR000306">
    <property type="entry name" value="Znf_FYVE"/>
</dbReference>
<dbReference type="SUPFAM" id="SSF52540">
    <property type="entry name" value="P-loop containing nucleoside triphosphate hydrolases"/>
    <property type="match status" value="1"/>
</dbReference>
<dbReference type="PROSITE" id="PS50178">
    <property type="entry name" value="ZF_FYVE"/>
    <property type="match status" value="2"/>
</dbReference>
<evidence type="ECO:0000313" key="6">
    <source>
        <dbReference type="EnsemblMetazoa" id="GAUT011231-PA"/>
    </source>
</evidence>
<evidence type="ECO:0000256" key="4">
    <source>
        <dbReference type="PROSITE-ProRule" id="PRU00091"/>
    </source>
</evidence>
<dbReference type="SUPFAM" id="SSF57903">
    <property type="entry name" value="FYVE/PHD zinc finger"/>
    <property type="match status" value="2"/>
</dbReference>